<accession>A0A8H7NBC9</accession>
<dbReference type="AlphaFoldDB" id="A0A8H7NBC9"/>
<reference evidence="7" key="1">
    <citation type="submission" date="2020-10" db="EMBL/GenBank/DDBJ databases">
        <title>High-Quality Genome Resource of Clonostachys rosea strain S41 by Oxford Nanopore Long-Read Sequencing.</title>
        <authorList>
            <person name="Wang H."/>
        </authorList>
    </citation>
    <scope>NUCLEOTIDE SEQUENCE</scope>
    <source>
        <strain evidence="7">S41</strain>
    </source>
</reference>
<dbReference type="EMBL" id="JADCTT010000005">
    <property type="protein sequence ID" value="KAF9752659.1"/>
    <property type="molecule type" value="Genomic_DNA"/>
</dbReference>
<dbReference type="PANTHER" id="PTHR47424:SF6">
    <property type="entry name" value="PROLINE UTILIZATION TRANS-ACTIVATOR"/>
    <property type="match status" value="1"/>
</dbReference>
<evidence type="ECO:0000259" key="6">
    <source>
        <dbReference type="PROSITE" id="PS50048"/>
    </source>
</evidence>
<comment type="caution">
    <text evidence="7">The sequence shown here is derived from an EMBL/GenBank/DDBJ whole genome shotgun (WGS) entry which is preliminary data.</text>
</comment>
<evidence type="ECO:0000256" key="4">
    <source>
        <dbReference type="ARBA" id="ARBA00023242"/>
    </source>
</evidence>
<feature type="region of interest" description="Disordered" evidence="5">
    <location>
        <begin position="109"/>
        <end position="151"/>
    </location>
</feature>
<dbReference type="CDD" id="cd12148">
    <property type="entry name" value="fungal_TF_MHR"/>
    <property type="match status" value="1"/>
</dbReference>
<feature type="domain" description="Zn(2)-C6 fungal-type" evidence="6">
    <location>
        <begin position="26"/>
        <end position="58"/>
    </location>
</feature>
<evidence type="ECO:0000256" key="2">
    <source>
        <dbReference type="ARBA" id="ARBA00023015"/>
    </source>
</evidence>
<dbReference type="InterPro" id="IPR001138">
    <property type="entry name" value="Zn2Cys6_DnaBD"/>
</dbReference>
<evidence type="ECO:0000313" key="7">
    <source>
        <dbReference type="EMBL" id="KAF9752659.1"/>
    </source>
</evidence>
<keyword evidence="2" id="KW-0805">Transcription regulation</keyword>
<proteinExistence type="predicted"/>
<dbReference type="Proteomes" id="UP000616885">
    <property type="component" value="Unassembled WGS sequence"/>
</dbReference>
<dbReference type="GO" id="GO:0000981">
    <property type="term" value="F:DNA-binding transcription factor activity, RNA polymerase II-specific"/>
    <property type="evidence" value="ECO:0007669"/>
    <property type="project" value="InterPro"/>
</dbReference>
<keyword evidence="3" id="KW-0804">Transcription</keyword>
<gene>
    <name evidence="7" type="ORF">IM811_014453</name>
</gene>
<keyword evidence="4" id="KW-0539">Nucleus</keyword>
<evidence type="ECO:0000256" key="1">
    <source>
        <dbReference type="ARBA" id="ARBA00022723"/>
    </source>
</evidence>
<dbReference type="PROSITE" id="PS50048">
    <property type="entry name" value="ZN2_CY6_FUNGAL_2"/>
    <property type="match status" value="1"/>
</dbReference>
<dbReference type="SUPFAM" id="SSF57701">
    <property type="entry name" value="Zn2/Cys6 DNA-binding domain"/>
    <property type="match status" value="1"/>
</dbReference>
<feature type="compositionally biased region" description="Polar residues" evidence="5">
    <location>
        <begin position="117"/>
        <end position="142"/>
    </location>
</feature>
<dbReference type="InterPro" id="IPR007219">
    <property type="entry name" value="XnlR_reg_dom"/>
</dbReference>
<name>A0A8H7NBC9_BIOOC</name>
<organism evidence="7 8">
    <name type="scientific">Bionectria ochroleuca</name>
    <name type="common">Gliocladium roseum</name>
    <dbReference type="NCBI Taxonomy" id="29856"/>
    <lineage>
        <taxon>Eukaryota</taxon>
        <taxon>Fungi</taxon>
        <taxon>Dikarya</taxon>
        <taxon>Ascomycota</taxon>
        <taxon>Pezizomycotina</taxon>
        <taxon>Sordariomycetes</taxon>
        <taxon>Hypocreomycetidae</taxon>
        <taxon>Hypocreales</taxon>
        <taxon>Bionectriaceae</taxon>
        <taxon>Clonostachys</taxon>
    </lineage>
</organism>
<dbReference type="InterPro" id="IPR051127">
    <property type="entry name" value="Fungal_SecMet_Regulators"/>
</dbReference>
<dbReference type="GO" id="GO:0006351">
    <property type="term" value="P:DNA-templated transcription"/>
    <property type="evidence" value="ECO:0007669"/>
    <property type="project" value="InterPro"/>
</dbReference>
<evidence type="ECO:0000256" key="3">
    <source>
        <dbReference type="ARBA" id="ARBA00023163"/>
    </source>
</evidence>
<keyword evidence="1" id="KW-0479">Metal-binding</keyword>
<dbReference type="PROSITE" id="PS00463">
    <property type="entry name" value="ZN2_CY6_FUNGAL_1"/>
    <property type="match status" value="1"/>
</dbReference>
<evidence type="ECO:0000256" key="5">
    <source>
        <dbReference type="SAM" id="MobiDB-lite"/>
    </source>
</evidence>
<sequence length="806" mass="89369">MPDSLSAARRRGRRIPEEFRKRNAQSCDRCRKRRCRCVPSVNGDGCVMCQEHNATCSYTAPRKTRFYGSVEELSDRYRCLEAIVKGAFPDAAVESAADLTREVDMNELSRGGRQLTPPASSIGGHSSTVEPQNQSSRLTASSHSDEAEASMIKDTSGHEHYIGPSGTLNFLNQLRHLVDSNNAPGGSATTKPEGAAKFTGDDIAQALEADDAEEQQPEQTDPATADSIQTDGVSPDSITSAIARDFARFPIADMEEIVRLLPPNDILELLIHSYFKNVHDDFPLFHRATFEDEYELFVVRTRRNPHLARTRPRPDWGWIGCLYMVIVFGSITNRNIPNLDHAQLRRTSVSMARSLLPQFISKCSLTNVRVLLLLALFLHNNNERNAAWNLVGTATRISFALGLHRSDMASSFRPLEREIRRLVFCTLYSFDQFLELSLGRPSGIHETDAEIIAPREGFLDGSGGTDAKLLSWSLKLQAILGRTRLMYVGRSQRASSSIPTVEEVLTTLRNWKLEISQVPGFDVPLVRLPGVEEVAHGTGSLDLEDLKASLAWKTRSQLRAVLLLHIQFHYIAIVATRSILLRNVSMMRKASSQAASYKLERLSPHAAVCVNHASQLCYLILLLDHFEVLNGLTGLDIFYCYCAAMILILRLLLPPRQNLEEPGAGTEELHTHLFSLVSTVRDVINGTDKSGSMKRFARVVDTFAGCVNLEKRQEFPGNYITALQAGPQQYGTPSSSINPNMAGSMDEVSLQNFGNPSGMLDLFPFMTFGEDAMGMNMPVPGDEEMPISEWSNMQLFLAGYGDPASS</sequence>
<dbReference type="GO" id="GO:0003677">
    <property type="term" value="F:DNA binding"/>
    <property type="evidence" value="ECO:0007669"/>
    <property type="project" value="InterPro"/>
</dbReference>
<feature type="compositionally biased region" description="Polar residues" evidence="5">
    <location>
        <begin position="226"/>
        <end position="236"/>
    </location>
</feature>
<dbReference type="GO" id="GO:0008270">
    <property type="term" value="F:zinc ion binding"/>
    <property type="evidence" value="ECO:0007669"/>
    <property type="project" value="InterPro"/>
</dbReference>
<dbReference type="PANTHER" id="PTHR47424">
    <property type="entry name" value="REGULATORY PROTEIN GAL4"/>
    <property type="match status" value="1"/>
</dbReference>
<dbReference type="Gene3D" id="4.10.240.10">
    <property type="entry name" value="Zn(2)-C6 fungal-type DNA-binding domain"/>
    <property type="match status" value="1"/>
</dbReference>
<dbReference type="Pfam" id="PF04082">
    <property type="entry name" value="Fungal_trans"/>
    <property type="match status" value="1"/>
</dbReference>
<dbReference type="InterPro" id="IPR036864">
    <property type="entry name" value="Zn2-C6_fun-type_DNA-bd_sf"/>
</dbReference>
<feature type="region of interest" description="Disordered" evidence="5">
    <location>
        <begin position="210"/>
        <end position="236"/>
    </location>
</feature>
<evidence type="ECO:0000313" key="8">
    <source>
        <dbReference type="Proteomes" id="UP000616885"/>
    </source>
</evidence>
<dbReference type="SMART" id="SM00906">
    <property type="entry name" value="Fungal_trans"/>
    <property type="match status" value="1"/>
</dbReference>
<protein>
    <recommendedName>
        <fullName evidence="6">Zn(2)-C6 fungal-type domain-containing protein</fullName>
    </recommendedName>
</protein>